<dbReference type="Pfam" id="PF05180">
    <property type="entry name" value="zf-DNL"/>
    <property type="match status" value="1"/>
</dbReference>
<dbReference type="Proteomes" id="UP001337655">
    <property type="component" value="Unassembled WGS sequence"/>
</dbReference>
<dbReference type="GeneID" id="89927737"/>
<evidence type="ECO:0000256" key="4">
    <source>
        <dbReference type="PROSITE-ProRule" id="PRU00834"/>
    </source>
</evidence>
<keyword evidence="8" id="KW-1185">Reference proteome</keyword>
<feature type="domain" description="DNL-type" evidence="6">
    <location>
        <begin position="94"/>
        <end position="189"/>
    </location>
</feature>
<comment type="caution">
    <text evidence="7">The sequence shown here is derived from an EMBL/GenBank/DDBJ whole genome shotgun (WGS) entry which is preliminary data.</text>
</comment>
<dbReference type="GO" id="GO:0050821">
    <property type="term" value="P:protein stabilization"/>
    <property type="evidence" value="ECO:0007669"/>
    <property type="project" value="TreeGrafter"/>
</dbReference>
<evidence type="ECO:0000256" key="1">
    <source>
        <dbReference type="ARBA" id="ARBA00022723"/>
    </source>
</evidence>
<keyword evidence="2 4" id="KW-0863">Zinc-finger</keyword>
<keyword evidence="3" id="KW-0862">Zinc</keyword>
<sequence length="200" mass="22310">MNANTALRQIARSSRQAYRNYNAPFRIAQSAAVPRRHLVSTTPAALRQCKHVPSSSIATQIRRESSEAKPLTDRPAESAENTDAEGDDVAARKALEPAYELTFTCRKCMNRSSHRVTKQAYHFGTTLITCSGCKNRHLISDHMKIFSDKGITLEDILKEKGQYLRKGRLGEDGDIEFYDEGSNEIGQAEAQAQEQGHDGR</sequence>
<name>A0AAV9P7R8_9PEZI</name>
<evidence type="ECO:0000256" key="5">
    <source>
        <dbReference type="SAM" id="MobiDB-lite"/>
    </source>
</evidence>
<evidence type="ECO:0000259" key="6">
    <source>
        <dbReference type="PROSITE" id="PS51501"/>
    </source>
</evidence>
<evidence type="ECO:0000313" key="8">
    <source>
        <dbReference type="Proteomes" id="UP001337655"/>
    </source>
</evidence>
<keyword evidence="1" id="KW-0479">Metal-binding</keyword>
<accession>A0AAV9P7R8</accession>
<dbReference type="AlphaFoldDB" id="A0AAV9P7R8"/>
<dbReference type="GO" id="GO:0030150">
    <property type="term" value="P:protein import into mitochondrial matrix"/>
    <property type="evidence" value="ECO:0007669"/>
    <property type="project" value="TreeGrafter"/>
</dbReference>
<organism evidence="7 8">
    <name type="scientific">Saxophila tyrrhenica</name>
    <dbReference type="NCBI Taxonomy" id="1690608"/>
    <lineage>
        <taxon>Eukaryota</taxon>
        <taxon>Fungi</taxon>
        <taxon>Dikarya</taxon>
        <taxon>Ascomycota</taxon>
        <taxon>Pezizomycotina</taxon>
        <taxon>Dothideomycetes</taxon>
        <taxon>Dothideomycetidae</taxon>
        <taxon>Mycosphaerellales</taxon>
        <taxon>Extremaceae</taxon>
        <taxon>Saxophila</taxon>
    </lineage>
</organism>
<proteinExistence type="predicted"/>
<gene>
    <name evidence="7" type="ORF">LTR77_006397</name>
</gene>
<feature type="compositionally biased region" description="Basic and acidic residues" evidence="5">
    <location>
        <begin position="61"/>
        <end position="77"/>
    </location>
</feature>
<dbReference type="GO" id="GO:0005739">
    <property type="term" value="C:mitochondrion"/>
    <property type="evidence" value="ECO:0007669"/>
    <property type="project" value="TreeGrafter"/>
</dbReference>
<evidence type="ECO:0000256" key="3">
    <source>
        <dbReference type="ARBA" id="ARBA00022833"/>
    </source>
</evidence>
<dbReference type="GO" id="GO:0006457">
    <property type="term" value="P:protein folding"/>
    <property type="evidence" value="ECO:0007669"/>
    <property type="project" value="TreeGrafter"/>
</dbReference>
<feature type="region of interest" description="Disordered" evidence="5">
    <location>
        <begin position="175"/>
        <end position="200"/>
    </location>
</feature>
<dbReference type="InterPro" id="IPR024158">
    <property type="entry name" value="Mt_import_TIM15"/>
</dbReference>
<dbReference type="GO" id="GO:0051087">
    <property type="term" value="F:protein-folding chaperone binding"/>
    <property type="evidence" value="ECO:0007669"/>
    <property type="project" value="TreeGrafter"/>
</dbReference>
<protein>
    <recommendedName>
        <fullName evidence="6">DNL-type domain-containing protein</fullName>
    </recommendedName>
</protein>
<dbReference type="InterPro" id="IPR007853">
    <property type="entry name" value="Znf_DNL-typ"/>
</dbReference>
<reference evidence="7 8" key="1">
    <citation type="submission" date="2023-08" db="EMBL/GenBank/DDBJ databases">
        <title>Black Yeasts Isolated from many extreme environments.</title>
        <authorList>
            <person name="Coleine C."/>
            <person name="Stajich J.E."/>
            <person name="Selbmann L."/>
        </authorList>
    </citation>
    <scope>NUCLEOTIDE SEQUENCE [LARGE SCALE GENOMIC DNA]</scope>
    <source>
        <strain evidence="7 8">CCFEE 5935</strain>
    </source>
</reference>
<dbReference type="PROSITE" id="PS51501">
    <property type="entry name" value="ZF_DNL"/>
    <property type="match status" value="1"/>
</dbReference>
<feature type="region of interest" description="Disordered" evidence="5">
    <location>
        <begin position="51"/>
        <end position="88"/>
    </location>
</feature>
<dbReference type="PANTHER" id="PTHR20922">
    <property type="entry name" value="DNL-TYPE ZINC FINGER PROTEIN"/>
    <property type="match status" value="1"/>
</dbReference>
<dbReference type="EMBL" id="JAVRRT010000009">
    <property type="protein sequence ID" value="KAK5169088.1"/>
    <property type="molecule type" value="Genomic_DNA"/>
</dbReference>
<dbReference type="RefSeq" id="XP_064658554.1">
    <property type="nucleotide sequence ID" value="XM_064803639.1"/>
</dbReference>
<evidence type="ECO:0000256" key="2">
    <source>
        <dbReference type="ARBA" id="ARBA00022771"/>
    </source>
</evidence>
<dbReference type="PANTHER" id="PTHR20922:SF13">
    <property type="entry name" value="DNL-TYPE ZINC FINGER PROTEIN"/>
    <property type="match status" value="1"/>
</dbReference>
<evidence type="ECO:0000313" key="7">
    <source>
        <dbReference type="EMBL" id="KAK5169088.1"/>
    </source>
</evidence>
<dbReference type="GO" id="GO:0008270">
    <property type="term" value="F:zinc ion binding"/>
    <property type="evidence" value="ECO:0007669"/>
    <property type="project" value="UniProtKB-KW"/>
</dbReference>